<reference evidence="2 3" key="1">
    <citation type="journal article" date="2018" name="Environ. Microbiol.">
        <title>Novel energy conservation strategies and behaviour of Pelotomaculum schinkii driving syntrophic propionate catabolism.</title>
        <authorList>
            <person name="Hidalgo-Ahumada C.A.P."/>
            <person name="Nobu M.K."/>
            <person name="Narihiro T."/>
            <person name="Tamaki H."/>
            <person name="Liu W.T."/>
            <person name="Kamagata Y."/>
            <person name="Stams A.J.M."/>
            <person name="Imachi H."/>
            <person name="Sousa D.Z."/>
        </authorList>
    </citation>
    <scope>NUCLEOTIDE SEQUENCE [LARGE SCALE GENOMIC DNA]</scope>
    <source>
        <strain evidence="2 3">MGP</strain>
    </source>
</reference>
<feature type="domain" description="Transposase IS4-like" evidence="1">
    <location>
        <begin position="36"/>
        <end position="96"/>
    </location>
</feature>
<dbReference type="EMBL" id="QFFZ01000003">
    <property type="protein sequence ID" value="TEB13184.1"/>
    <property type="molecule type" value="Genomic_DNA"/>
</dbReference>
<dbReference type="Pfam" id="PF01609">
    <property type="entry name" value="DDE_Tnp_1"/>
    <property type="match status" value="1"/>
</dbReference>
<dbReference type="OrthoDB" id="1807347at2"/>
<name>A0A4Y7RW19_9FIRM</name>
<organism evidence="2 3">
    <name type="scientific">Pelotomaculum propionicicum</name>
    <dbReference type="NCBI Taxonomy" id="258475"/>
    <lineage>
        <taxon>Bacteria</taxon>
        <taxon>Bacillati</taxon>
        <taxon>Bacillota</taxon>
        <taxon>Clostridia</taxon>
        <taxon>Eubacteriales</taxon>
        <taxon>Desulfotomaculaceae</taxon>
        <taxon>Pelotomaculum</taxon>
    </lineage>
</organism>
<gene>
    <name evidence="2" type="ORF">Pmgp_00480</name>
</gene>
<dbReference type="GO" id="GO:0004803">
    <property type="term" value="F:transposase activity"/>
    <property type="evidence" value="ECO:0007669"/>
    <property type="project" value="InterPro"/>
</dbReference>
<evidence type="ECO:0000313" key="2">
    <source>
        <dbReference type="EMBL" id="TEB13184.1"/>
    </source>
</evidence>
<dbReference type="Proteomes" id="UP000297597">
    <property type="component" value="Unassembled WGS sequence"/>
</dbReference>
<comment type="caution">
    <text evidence="2">The sequence shown here is derived from an EMBL/GenBank/DDBJ whole genome shotgun (WGS) entry which is preliminary data.</text>
</comment>
<evidence type="ECO:0000259" key="1">
    <source>
        <dbReference type="Pfam" id="PF01609"/>
    </source>
</evidence>
<dbReference type="InterPro" id="IPR012337">
    <property type="entry name" value="RNaseH-like_sf"/>
</dbReference>
<keyword evidence="3" id="KW-1185">Reference proteome</keyword>
<dbReference type="SUPFAM" id="SSF53098">
    <property type="entry name" value="Ribonuclease H-like"/>
    <property type="match status" value="1"/>
</dbReference>
<dbReference type="AlphaFoldDB" id="A0A4Y7RW19"/>
<proteinExistence type="predicted"/>
<evidence type="ECO:0000313" key="3">
    <source>
        <dbReference type="Proteomes" id="UP000297597"/>
    </source>
</evidence>
<accession>A0A4Y7RW19</accession>
<protein>
    <recommendedName>
        <fullName evidence="1">Transposase IS4-like domain-containing protein</fullName>
    </recommendedName>
</protein>
<dbReference type="Gene3D" id="3.90.350.10">
    <property type="entry name" value="Transposase Inhibitor Protein From Tn5, Chain A, domain 1"/>
    <property type="match status" value="1"/>
</dbReference>
<dbReference type="InterPro" id="IPR002559">
    <property type="entry name" value="Transposase_11"/>
</dbReference>
<dbReference type="GO" id="GO:0003677">
    <property type="term" value="F:DNA binding"/>
    <property type="evidence" value="ECO:0007669"/>
    <property type="project" value="InterPro"/>
</dbReference>
<sequence length="177" mass="21228">MRRWRYVPIAAVASTYRKEPVNVDGIIQEEDESATYQDAYLLISNRHDVPEEVAAVYVKRWRIEVFYRTIKQELGLTNCHSWSEEAHFAHMELLFTVGTLLCYARWECNKEGAEEALSHREMVRYLFNASHRICCYEQQIQVYFDTTGDRFSRFIEKFWPPHPFLWLWNWCHLPITA</sequence>
<dbReference type="GO" id="GO:0006313">
    <property type="term" value="P:DNA transposition"/>
    <property type="evidence" value="ECO:0007669"/>
    <property type="project" value="InterPro"/>
</dbReference>